<dbReference type="OrthoDB" id="4062651at2759"/>
<evidence type="ECO:0000313" key="3">
    <source>
        <dbReference type="Proteomes" id="UP000006906"/>
    </source>
</evidence>
<dbReference type="AlphaFoldDB" id="A0A2K3DYE2"/>
<accession>A0A2K3DYE2</accession>
<organism evidence="2 3">
    <name type="scientific">Chlamydomonas reinhardtii</name>
    <name type="common">Chlamydomonas smithii</name>
    <dbReference type="NCBI Taxonomy" id="3055"/>
    <lineage>
        <taxon>Eukaryota</taxon>
        <taxon>Viridiplantae</taxon>
        <taxon>Chlorophyta</taxon>
        <taxon>core chlorophytes</taxon>
        <taxon>Chlorophyceae</taxon>
        <taxon>CS clade</taxon>
        <taxon>Chlamydomonadales</taxon>
        <taxon>Chlamydomonadaceae</taxon>
        <taxon>Chlamydomonas</taxon>
    </lineage>
</organism>
<reference evidence="2 3" key="1">
    <citation type="journal article" date="2007" name="Science">
        <title>The Chlamydomonas genome reveals the evolution of key animal and plant functions.</title>
        <authorList>
            <person name="Merchant S.S."/>
            <person name="Prochnik S.E."/>
            <person name="Vallon O."/>
            <person name="Harris E.H."/>
            <person name="Karpowicz S.J."/>
            <person name="Witman G.B."/>
            <person name="Terry A."/>
            <person name="Salamov A."/>
            <person name="Fritz-Laylin L.K."/>
            <person name="Marechal-Drouard L."/>
            <person name="Marshall W.F."/>
            <person name="Qu L.H."/>
            <person name="Nelson D.R."/>
            <person name="Sanderfoot A.A."/>
            <person name="Spalding M.H."/>
            <person name="Kapitonov V.V."/>
            <person name="Ren Q."/>
            <person name="Ferris P."/>
            <person name="Lindquist E."/>
            <person name="Shapiro H."/>
            <person name="Lucas S.M."/>
            <person name="Grimwood J."/>
            <person name="Schmutz J."/>
            <person name="Cardol P."/>
            <person name="Cerutti H."/>
            <person name="Chanfreau G."/>
            <person name="Chen C.L."/>
            <person name="Cognat V."/>
            <person name="Croft M.T."/>
            <person name="Dent R."/>
            <person name="Dutcher S."/>
            <person name="Fernandez E."/>
            <person name="Fukuzawa H."/>
            <person name="Gonzalez-Ballester D."/>
            <person name="Gonzalez-Halphen D."/>
            <person name="Hallmann A."/>
            <person name="Hanikenne M."/>
            <person name="Hippler M."/>
            <person name="Inwood W."/>
            <person name="Jabbari K."/>
            <person name="Kalanon M."/>
            <person name="Kuras R."/>
            <person name="Lefebvre P.A."/>
            <person name="Lemaire S.D."/>
            <person name="Lobanov A.V."/>
            <person name="Lohr M."/>
            <person name="Manuell A."/>
            <person name="Meier I."/>
            <person name="Mets L."/>
            <person name="Mittag M."/>
            <person name="Mittelmeier T."/>
            <person name="Moroney J.V."/>
            <person name="Moseley J."/>
            <person name="Napoli C."/>
            <person name="Nedelcu A.M."/>
            <person name="Niyogi K."/>
            <person name="Novoselov S.V."/>
            <person name="Paulsen I.T."/>
            <person name="Pazour G."/>
            <person name="Purton S."/>
            <person name="Ral J.P."/>
            <person name="Riano-Pachon D.M."/>
            <person name="Riekhof W."/>
            <person name="Rymarquis L."/>
            <person name="Schroda M."/>
            <person name="Stern D."/>
            <person name="Umen J."/>
            <person name="Willows R."/>
            <person name="Wilson N."/>
            <person name="Zimmer S.L."/>
            <person name="Allmer J."/>
            <person name="Balk J."/>
            <person name="Bisova K."/>
            <person name="Chen C.J."/>
            <person name="Elias M."/>
            <person name="Gendler K."/>
            <person name="Hauser C."/>
            <person name="Lamb M.R."/>
            <person name="Ledford H."/>
            <person name="Long J.C."/>
            <person name="Minagawa J."/>
            <person name="Page M.D."/>
            <person name="Pan J."/>
            <person name="Pootakham W."/>
            <person name="Roje S."/>
            <person name="Rose A."/>
            <person name="Stahlberg E."/>
            <person name="Terauchi A.M."/>
            <person name="Yang P."/>
            <person name="Ball S."/>
            <person name="Bowler C."/>
            <person name="Dieckmann C.L."/>
            <person name="Gladyshev V.N."/>
            <person name="Green P."/>
            <person name="Jorgensen R."/>
            <person name="Mayfield S."/>
            <person name="Mueller-Roeber B."/>
            <person name="Rajamani S."/>
            <person name="Sayre R.T."/>
            <person name="Brokstein P."/>
            <person name="Dubchak I."/>
            <person name="Goodstein D."/>
            <person name="Hornick L."/>
            <person name="Huang Y.W."/>
            <person name="Jhaveri J."/>
            <person name="Luo Y."/>
            <person name="Martinez D."/>
            <person name="Ngau W.C."/>
            <person name="Otillar B."/>
            <person name="Poliakov A."/>
            <person name="Porter A."/>
            <person name="Szajkowski L."/>
            <person name="Werner G."/>
            <person name="Zhou K."/>
            <person name="Grigoriev I.V."/>
            <person name="Rokhsar D.S."/>
            <person name="Grossman A.R."/>
        </authorList>
    </citation>
    <scope>NUCLEOTIDE SEQUENCE [LARGE SCALE GENOMIC DNA]</scope>
    <source>
        <strain evidence="3">CC-503</strain>
    </source>
</reference>
<dbReference type="InParanoid" id="A0A2K3DYE2"/>
<dbReference type="RefSeq" id="XP_042926332.1">
    <property type="nucleotide sequence ID" value="XM_043061203.1"/>
</dbReference>
<dbReference type="SUPFAM" id="SSF56112">
    <property type="entry name" value="Protein kinase-like (PK-like)"/>
    <property type="match status" value="1"/>
</dbReference>
<gene>
    <name evidence="2" type="ORF">CHLRE_03g192750v5</name>
</gene>
<name>A0A2K3DYE2_CHLRE</name>
<keyword evidence="3" id="KW-1185">Reference proteome</keyword>
<dbReference type="GeneID" id="5718690"/>
<sequence length="448" mass="47330">MMCTAAGHVPPQRVRGVLGVAAPRPATAIASPPKPAPAAPQRNCISDPGNAPAPPAACAQAATVVQPHQVLRALICHEQLNRTLSPWASGEATVSSANRVNTAGGVNGAPERTVDRAMVTLTGSAACKAAAAGVGQSCVLADGRPAVQVLAAVKTVTATLTPTEAHLLKTNPATASLALLPSVKLLGQELEAFTKTMKRATDVHGAHLAQRCFLRLYGWELVCTGGPDTYALRSYWQWQQHGSLREYLIRCLEHPDIRMGRAMFIAALQQVLQLLRTLSRAGIVLGDLKLDNMLVDAHGHVTLSDVDGAGLLEEGLLRTTQLVAAQAAAQAAAMWSDPVAAEAAVWRAADLMFTQEPPTMITDAFAPLEMKVFQSMCGASHQHLVGASLGALLAALQPVLLAAGRTGCFYFITELHGLAMGLQTLAHIDRPDLQGVWWQLEAIGARWV</sequence>
<dbReference type="Gene3D" id="1.10.510.10">
    <property type="entry name" value="Transferase(Phosphotransferase) domain 1"/>
    <property type="match status" value="1"/>
</dbReference>
<dbReference type="Proteomes" id="UP000006906">
    <property type="component" value="Chromosome 3"/>
</dbReference>
<evidence type="ECO:0000313" key="2">
    <source>
        <dbReference type="EMBL" id="PNW85566.1"/>
    </source>
</evidence>
<evidence type="ECO:0008006" key="4">
    <source>
        <dbReference type="Google" id="ProtNLM"/>
    </source>
</evidence>
<evidence type="ECO:0000256" key="1">
    <source>
        <dbReference type="SAM" id="MobiDB-lite"/>
    </source>
</evidence>
<feature type="region of interest" description="Disordered" evidence="1">
    <location>
        <begin position="28"/>
        <end position="50"/>
    </location>
</feature>
<dbReference type="Gramene" id="PNW85566">
    <property type="protein sequence ID" value="PNW85566"/>
    <property type="gene ID" value="CHLRE_03g192750v5"/>
</dbReference>
<proteinExistence type="predicted"/>
<dbReference type="EMBL" id="CM008964">
    <property type="protein sequence ID" value="PNW85566.1"/>
    <property type="molecule type" value="Genomic_DNA"/>
</dbReference>
<dbReference type="KEGG" id="cre:CHLRE_03g192750v5"/>
<dbReference type="InterPro" id="IPR011009">
    <property type="entry name" value="Kinase-like_dom_sf"/>
</dbReference>
<protein>
    <recommendedName>
        <fullName evidence="4">Protein kinase domain-containing protein</fullName>
    </recommendedName>
</protein>